<comment type="caution">
    <text evidence="6">The sequence shown here is derived from an EMBL/GenBank/DDBJ whole genome shotgun (WGS) entry which is preliminary data.</text>
</comment>
<dbReference type="InterPro" id="IPR041489">
    <property type="entry name" value="PDZ_6"/>
</dbReference>
<dbReference type="InterPro" id="IPR036034">
    <property type="entry name" value="PDZ_sf"/>
</dbReference>
<dbReference type="AlphaFoldDB" id="A0AAD7GAI5"/>
<evidence type="ECO:0000313" key="6">
    <source>
        <dbReference type="EMBL" id="KAJ7672730.1"/>
    </source>
</evidence>
<feature type="coiled-coil region" evidence="4">
    <location>
        <begin position="57"/>
        <end position="84"/>
    </location>
</feature>
<keyword evidence="4" id="KW-0175">Coiled coil</keyword>
<sequence>MVSPADVAQALILQKESIEAQLHDQASILSSNAGSTLDSPLIDADGFPRADIDIYAVRNARIRIIELRNDLAAVNNNLAIALQAVFDPALALPDTPQPSTSGKPFAKVDGVSPGSPAAEAGLQRGDLVVKFGSLTQQSFSSSSLKPLVDVVAAHENRSIPLKVLRSDHAVFLSLTPKSWGGRGLLGCVHLHRLAGCSIKGCADAISSRIRLRDKG</sequence>
<accession>A0AAD7GAI5</accession>
<proteinExistence type="inferred from homology"/>
<dbReference type="Proteomes" id="UP001221757">
    <property type="component" value="Unassembled WGS sequence"/>
</dbReference>
<keyword evidence="2" id="KW-0143">Chaperone</keyword>
<evidence type="ECO:0000256" key="4">
    <source>
        <dbReference type="SAM" id="Coils"/>
    </source>
</evidence>
<gene>
    <name evidence="6" type="ORF">B0H17DRAFT_947553</name>
</gene>
<dbReference type="GO" id="GO:0005737">
    <property type="term" value="C:cytoplasm"/>
    <property type="evidence" value="ECO:0007669"/>
    <property type="project" value="TreeGrafter"/>
</dbReference>
<name>A0AAD7GAI5_MYCRO</name>
<evidence type="ECO:0000259" key="5">
    <source>
        <dbReference type="SMART" id="SM00228"/>
    </source>
</evidence>
<dbReference type="InterPro" id="IPR040815">
    <property type="entry name" value="Nas2_N"/>
</dbReference>
<evidence type="ECO:0000256" key="1">
    <source>
        <dbReference type="ARBA" id="ARBA00005256"/>
    </source>
</evidence>
<protein>
    <recommendedName>
        <fullName evidence="3">Probable 26S proteasome regulatory subunit p27</fullName>
    </recommendedName>
</protein>
<evidence type="ECO:0000256" key="3">
    <source>
        <dbReference type="ARBA" id="ARBA00068021"/>
    </source>
</evidence>
<dbReference type="EMBL" id="JARKIE010000166">
    <property type="protein sequence ID" value="KAJ7672730.1"/>
    <property type="molecule type" value="Genomic_DNA"/>
</dbReference>
<comment type="similarity">
    <text evidence="1">Belongs to the proteasome subunit p27 family.</text>
</comment>
<organism evidence="6 7">
    <name type="scientific">Mycena rosella</name>
    <name type="common">Pink bonnet</name>
    <name type="synonym">Agaricus rosellus</name>
    <dbReference type="NCBI Taxonomy" id="1033263"/>
    <lineage>
        <taxon>Eukaryota</taxon>
        <taxon>Fungi</taxon>
        <taxon>Dikarya</taxon>
        <taxon>Basidiomycota</taxon>
        <taxon>Agaricomycotina</taxon>
        <taxon>Agaricomycetes</taxon>
        <taxon>Agaricomycetidae</taxon>
        <taxon>Agaricales</taxon>
        <taxon>Marasmiineae</taxon>
        <taxon>Mycenaceae</taxon>
        <taxon>Mycena</taxon>
    </lineage>
</organism>
<dbReference type="Gene3D" id="2.30.42.10">
    <property type="match status" value="1"/>
</dbReference>
<dbReference type="GO" id="GO:0070682">
    <property type="term" value="P:proteasome regulatory particle assembly"/>
    <property type="evidence" value="ECO:0007669"/>
    <property type="project" value="InterPro"/>
</dbReference>
<dbReference type="InterPro" id="IPR035269">
    <property type="entry name" value="PSMD9"/>
</dbReference>
<dbReference type="SUPFAM" id="SSF50156">
    <property type="entry name" value="PDZ domain-like"/>
    <property type="match status" value="1"/>
</dbReference>
<dbReference type="PANTHER" id="PTHR12651:SF1">
    <property type="entry name" value="26S PROTEASOME NON-ATPASE REGULATORY SUBUNIT 9"/>
    <property type="match status" value="1"/>
</dbReference>
<dbReference type="Pfam" id="PF18265">
    <property type="entry name" value="Nas2_N"/>
    <property type="match status" value="1"/>
</dbReference>
<dbReference type="InterPro" id="IPR001478">
    <property type="entry name" value="PDZ"/>
</dbReference>
<dbReference type="Gene3D" id="6.10.140.1710">
    <property type="match status" value="1"/>
</dbReference>
<dbReference type="SMART" id="SM00228">
    <property type="entry name" value="PDZ"/>
    <property type="match status" value="1"/>
</dbReference>
<evidence type="ECO:0000256" key="2">
    <source>
        <dbReference type="ARBA" id="ARBA00023186"/>
    </source>
</evidence>
<keyword evidence="7" id="KW-1185">Reference proteome</keyword>
<dbReference type="GO" id="GO:0005634">
    <property type="term" value="C:nucleus"/>
    <property type="evidence" value="ECO:0007669"/>
    <property type="project" value="TreeGrafter"/>
</dbReference>
<feature type="domain" description="PDZ" evidence="5">
    <location>
        <begin position="76"/>
        <end position="167"/>
    </location>
</feature>
<reference evidence="6" key="1">
    <citation type="submission" date="2023-03" db="EMBL/GenBank/DDBJ databases">
        <title>Massive genome expansion in bonnet fungi (Mycena s.s.) driven by repeated elements and novel gene families across ecological guilds.</title>
        <authorList>
            <consortium name="Lawrence Berkeley National Laboratory"/>
            <person name="Harder C.B."/>
            <person name="Miyauchi S."/>
            <person name="Viragh M."/>
            <person name="Kuo A."/>
            <person name="Thoen E."/>
            <person name="Andreopoulos B."/>
            <person name="Lu D."/>
            <person name="Skrede I."/>
            <person name="Drula E."/>
            <person name="Henrissat B."/>
            <person name="Morin E."/>
            <person name="Kohler A."/>
            <person name="Barry K."/>
            <person name="LaButti K."/>
            <person name="Morin E."/>
            <person name="Salamov A."/>
            <person name="Lipzen A."/>
            <person name="Mereny Z."/>
            <person name="Hegedus B."/>
            <person name="Baldrian P."/>
            <person name="Stursova M."/>
            <person name="Weitz H."/>
            <person name="Taylor A."/>
            <person name="Grigoriev I.V."/>
            <person name="Nagy L.G."/>
            <person name="Martin F."/>
            <person name="Kauserud H."/>
        </authorList>
    </citation>
    <scope>NUCLEOTIDE SEQUENCE</scope>
    <source>
        <strain evidence="6">CBHHK067</strain>
    </source>
</reference>
<dbReference type="FunFam" id="2.30.42.10:FF:000107">
    <property type="entry name" value="26S proteasome non-ATPase regulatory subunit 9"/>
    <property type="match status" value="1"/>
</dbReference>
<dbReference type="Pfam" id="PF17820">
    <property type="entry name" value="PDZ_6"/>
    <property type="match status" value="1"/>
</dbReference>
<dbReference type="PANTHER" id="PTHR12651">
    <property type="entry name" value="26S PROTEASOME NON-ATPASE REGULATORY SUBUNIT 9"/>
    <property type="match status" value="1"/>
</dbReference>
<evidence type="ECO:0000313" key="7">
    <source>
        <dbReference type="Proteomes" id="UP001221757"/>
    </source>
</evidence>